<dbReference type="EMBL" id="FOQO01000009">
    <property type="protein sequence ID" value="SFJ38244.1"/>
    <property type="molecule type" value="Genomic_DNA"/>
</dbReference>
<dbReference type="AlphaFoldDB" id="A0A1I3QVQ5"/>
<dbReference type="RefSeq" id="WP_090629111.1">
    <property type="nucleotide sequence ID" value="NZ_FOQO01000009.1"/>
</dbReference>
<sequence length="340" mass="39099">MGKQLVSVIIPTYNRASLILKAIHSVWNQTYPHVQLIVVDDGSEDNTNALIGNLEGLEYVLIPHGGHSVARNTGLARAKGSLIATLDSDDTWHPDFLEKCVGAIEQYNADFVFANWYQGCRDGNPQDFLLGDPFISPFIKPHLKLNTSSSWVVLSENKLRRLYLLSCPSPSSAVVMKRSSILTGWNKKLRIGEDWSLYLDMIFKKKGCRAAFTMEKLWNKHVHEHNIFDGKKREEVLDTVVEDDLELIHIYREFLTVEELKILRKKYVLDAMELAKYALIRNWNVKKTWKFVRLSFAEMPFQAFKEIFRLLGVAIANRWRAIKWRVISAVSTTKMQQEGT</sequence>
<dbReference type="Proteomes" id="UP000198670">
    <property type="component" value="Unassembled WGS sequence"/>
</dbReference>
<organism evidence="2 3">
    <name type="scientific">Parapedobacter indicus</name>
    <dbReference type="NCBI Taxonomy" id="1477437"/>
    <lineage>
        <taxon>Bacteria</taxon>
        <taxon>Pseudomonadati</taxon>
        <taxon>Bacteroidota</taxon>
        <taxon>Sphingobacteriia</taxon>
        <taxon>Sphingobacteriales</taxon>
        <taxon>Sphingobacteriaceae</taxon>
        <taxon>Parapedobacter</taxon>
    </lineage>
</organism>
<reference evidence="2 3" key="1">
    <citation type="submission" date="2016-10" db="EMBL/GenBank/DDBJ databases">
        <authorList>
            <person name="de Groot N.N."/>
        </authorList>
    </citation>
    <scope>NUCLEOTIDE SEQUENCE [LARGE SCALE GENOMIC DNA]</scope>
    <source>
        <strain evidence="2 3">RK1</strain>
    </source>
</reference>
<keyword evidence="3" id="KW-1185">Reference proteome</keyword>
<dbReference type="InterPro" id="IPR050834">
    <property type="entry name" value="Glycosyltransf_2"/>
</dbReference>
<dbReference type="Pfam" id="PF00535">
    <property type="entry name" value="Glycos_transf_2"/>
    <property type="match status" value="1"/>
</dbReference>
<evidence type="ECO:0000259" key="1">
    <source>
        <dbReference type="Pfam" id="PF00535"/>
    </source>
</evidence>
<dbReference type="Gene3D" id="3.90.550.10">
    <property type="entry name" value="Spore Coat Polysaccharide Biosynthesis Protein SpsA, Chain A"/>
    <property type="match status" value="1"/>
</dbReference>
<dbReference type="SUPFAM" id="SSF53448">
    <property type="entry name" value="Nucleotide-diphospho-sugar transferases"/>
    <property type="match status" value="1"/>
</dbReference>
<keyword evidence="2" id="KW-0808">Transferase</keyword>
<name>A0A1I3QVQ5_9SPHI</name>
<dbReference type="OrthoDB" id="9770457at2"/>
<protein>
    <submittedName>
        <fullName evidence="2">Glycosyltransferase involved in cell wall bisynthesis</fullName>
    </submittedName>
</protein>
<dbReference type="GO" id="GO:0016740">
    <property type="term" value="F:transferase activity"/>
    <property type="evidence" value="ECO:0007669"/>
    <property type="project" value="UniProtKB-KW"/>
</dbReference>
<feature type="domain" description="Glycosyltransferase 2-like" evidence="1">
    <location>
        <begin position="7"/>
        <end position="125"/>
    </location>
</feature>
<dbReference type="CDD" id="cd00761">
    <property type="entry name" value="Glyco_tranf_GTA_type"/>
    <property type="match status" value="1"/>
</dbReference>
<gene>
    <name evidence="2" type="ORF">SAMN05444682_109144</name>
</gene>
<dbReference type="PANTHER" id="PTHR43685:SF2">
    <property type="entry name" value="GLYCOSYLTRANSFERASE 2-LIKE DOMAIN-CONTAINING PROTEIN"/>
    <property type="match status" value="1"/>
</dbReference>
<accession>A0A1I3QVQ5</accession>
<proteinExistence type="predicted"/>
<evidence type="ECO:0000313" key="3">
    <source>
        <dbReference type="Proteomes" id="UP000198670"/>
    </source>
</evidence>
<evidence type="ECO:0000313" key="2">
    <source>
        <dbReference type="EMBL" id="SFJ38244.1"/>
    </source>
</evidence>
<dbReference type="PANTHER" id="PTHR43685">
    <property type="entry name" value="GLYCOSYLTRANSFERASE"/>
    <property type="match status" value="1"/>
</dbReference>
<dbReference type="STRING" id="1477437.SAMN05444682_109144"/>
<dbReference type="InterPro" id="IPR029044">
    <property type="entry name" value="Nucleotide-diphossugar_trans"/>
</dbReference>
<dbReference type="InterPro" id="IPR001173">
    <property type="entry name" value="Glyco_trans_2-like"/>
</dbReference>